<name>A0AAD9SCE6_PHOAM</name>
<dbReference type="EMBL" id="JAUJFL010000004">
    <property type="protein sequence ID" value="KAK2604185.1"/>
    <property type="molecule type" value="Genomic_DNA"/>
</dbReference>
<comment type="caution">
    <text evidence="2">The sequence shown here is derived from an EMBL/GenBank/DDBJ whole genome shotgun (WGS) entry which is preliminary data.</text>
</comment>
<dbReference type="PANTHER" id="PTHR41814">
    <property type="entry name" value="EXPRESSED PROTEIN"/>
    <property type="match status" value="1"/>
</dbReference>
<dbReference type="PANTHER" id="PTHR41814:SF1">
    <property type="entry name" value="CELLULASE"/>
    <property type="match status" value="1"/>
</dbReference>
<evidence type="ECO:0000313" key="3">
    <source>
        <dbReference type="Proteomes" id="UP001265746"/>
    </source>
</evidence>
<organism evidence="2 3">
    <name type="scientific">Phomopsis amygdali</name>
    <name type="common">Fusicoccum amygdali</name>
    <dbReference type="NCBI Taxonomy" id="1214568"/>
    <lineage>
        <taxon>Eukaryota</taxon>
        <taxon>Fungi</taxon>
        <taxon>Dikarya</taxon>
        <taxon>Ascomycota</taxon>
        <taxon>Pezizomycotina</taxon>
        <taxon>Sordariomycetes</taxon>
        <taxon>Sordariomycetidae</taxon>
        <taxon>Diaporthales</taxon>
        <taxon>Diaporthaceae</taxon>
        <taxon>Diaporthe</taxon>
    </lineage>
</organism>
<dbReference type="SUPFAM" id="SSF48208">
    <property type="entry name" value="Six-hairpin glycosidases"/>
    <property type="match status" value="1"/>
</dbReference>
<dbReference type="Proteomes" id="UP001265746">
    <property type="component" value="Unassembled WGS sequence"/>
</dbReference>
<keyword evidence="1" id="KW-0378">Hydrolase</keyword>
<keyword evidence="3" id="KW-1185">Reference proteome</keyword>
<protein>
    <submittedName>
        <fullName evidence="2">Uncharacterized protein</fullName>
    </submittedName>
</protein>
<proteinExistence type="predicted"/>
<accession>A0AAD9SCE6</accession>
<gene>
    <name evidence="2" type="ORF">N8I77_007134</name>
</gene>
<dbReference type="InterPro" id="IPR012341">
    <property type="entry name" value="6hp_glycosidase-like_sf"/>
</dbReference>
<dbReference type="Pfam" id="PF07470">
    <property type="entry name" value="Glyco_hydro_88"/>
    <property type="match status" value="1"/>
</dbReference>
<evidence type="ECO:0000313" key="2">
    <source>
        <dbReference type="EMBL" id="KAK2604185.1"/>
    </source>
</evidence>
<sequence length="363" mass="39832">MTPELINNVIMQGRRLASHSWEYGTLSEVLLEWDNPDLSVFGKDAFPKGEIPVLQISDVQSLSYAMPHIWTNSTILVDGDGAAGDPASLGVSAILIGQTQPEYLSAAERQVDHLLNTVPRWANGAISHRESNTELWADSVYMVPPALAYWAVQTNNATLLNIAIEQCNLYGDVLGVPANESRTYRPWGATGLWQHIVGPPDGNNDRGIWSTGNAWAAAGMSRVLATTLNAKLQPNSWLLDVLKDNLQTILDGAIALNNAEPDESLLRNYLNDTTWFPELSGTALLTATAYRMAQLEPARFGQNYITWADTKKAAVTERIGSDGILTPVVNPLDWGDKTPAKESPEAQSFAILMFSAYRDFEYV</sequence>
<reference evidence="2" key="1">
    <citation type="submission" date="2023-06" db="EMBL/GenBank/DDBJ databases">
        <authorList>
            <person name="Noh H."/>
        </authorList>
    </citation>
    <scope>NUCLEOTIDE SEQUENCE</scope>
    <source>
        <strain evidence="2">DUCC20226</strain>
    </source>
</reference>
<dbReference type="InterPro" id="IPR010905">
    <property type="entry name" value="Glyco_hydro_88"/>
</dbReference>
<dbReference type="Gene3D" id="1.50.10.10">
    <property type="match status" value="1"/>
</dbReference>
<evidence type="ECO:0000256" key="1">
    <source>
        <dbReference type="ARBA" id="ARBA00022801"/>
    </source>
</evidence>
<dbReference type="GO" id="GO:0016787">
    <property type="term" value="F:hydrolase activity"/>
    <property type="evidence" value="ECO:0007669"/>
    <property type="project" value="UniProtKB-KW"/>
</dbReference>
<dbReference type="AlphaFoldDB" id="A0AAD9SCE6"/>
<dbReference type="GO" id="GO:0005975">
    <property type="term" value="P:carbohydrate metabolic process"/>
    <property type="evidence" value="ECO:0007669"/>
    <property type="project" value="InterPro"/>
</dbReference>
<dbReference type="InterPro" id="IPR008928">
    <property type="entry name" value="6-hairpin_glycosidase_sf"/>
</dbReference>